<sequence>MRRSLVQGLLTDVIARAALGGAVTSFGCVSFFRVLRWICGPSLLGDDVDQAVGRSGRESRRVLFCTRAPGNEEQNNTT</sequence>
<dbReference type="OrthoDB" id="10583478at2759"/>
<dbReference type="Proteomes" id="UP000248405">
    <property type="component" value="Unassembled WGS sequence"/>
</dbReference>
<name>A0A319BC14_ASPVC</name>
<keyword evidence="2" id="KW-1185">Reference proteome</keyword>
<reference evidence="1" key="1">
    <citation type="submission" date="2016-12" db="EMBL/GenBank/DDBJ databases">
        <title>The genomes of Aspergillus section Nigri reveals drivers in fungal speciation.</title>
        <authorList>
            <consortium name="DOE Joint Genome Institute"/>
            <person name="Vesth T.C."/>
            <person name="Nybo J."/>
            <person name="Theobald S."/>
            <person name="Brandl J."/>
            <person name="Frisvad J.C."/>
            <person name="Nielsen K.F."/>
            <person name="Lyhne E.K."/>
            <person name="Kogle M.E."/>
            <person name="Kuo A."/>
            <person name="Riley R."/>
            <person name="Clum A."/>
            <person name="Nolan M."/>
            <person name="Lipzen A."/>
            <person name="Salamov A."/>
            <person name="Henrissat B."/>
            <person name="Wiebenga A."/>
            <person name="De Vries R.P."/>
            <person name="Grigoriev I.V."/>
            <person name="Mortensen U.H."/>
            <person name="Andersen M.R."/>
            <person name="Baker S.E."/>
        </authorList>
    </citation>
    <scope>NUCLEOTIDE SEQUENCE [LARGE SCALE GENOMIC DNA]</scope>
    <source>
        <strain evidence="1">CBS 113365</strain>
    </source>
</reference>
<dbReference type="RefSeq" id="XP_025561984.1">
    <property type="nucleotide sequence ID" value="XM_025713042.1"/>
</dbReference>
<protein>
    <submittedName>
        <fullName evidence="1">Uncharacterized protein</fullName>
    </submittedName>
</protein>
<evidence type="ECO:0000313" key="1">
    <source>
        <dbReference type="EMBL" id="PYH68190.1"/>
    </source>
</evidence>
<gene>
    <name evidence="1" type="ORF">BO88DRAFT_66484</name>
</gene>
<dbReference type="PROSITE" id="PS51257">
    <property type="entry name" value="PROKAR_LIPOPROTEIN"/>
    <property type="match status" value="1"/>
</dbReference>
<accession>A0A319BC14</accession>
<evidence type="ECO:0000313" key="2">
    <source>
        <dbReference type="Proteomes" id="UP000248405"/>
    </source>
</evidence>
<dbReference type="AlphaFoldDB" id="A0A319BC14"/>
<dbReference type="EMBL" id="KZ821627">
    <property type="protein sequence ID" value="PYH68190.1"/>
    <property type="molecule type" value="Genomic_DNA"/>
</dbReference>
<dbReference type="GeneID" id="37217634"/>
<proteinExistence type="predicted"/>
<organism evidence="1 2">
    <name type="scientific">Aspergillus vadensis (strain CBS 113365 / IMI 142717 / IBT 24658)</name>
    <dbReference type="NCBI Taxonomy" id="1448311"/>
    <lineage>
        <taxon>Eukaryota</taxon>
        <taxon>Fungi</taxon>
        <taxon>Dikarya</taxon>
        <taxon>Ascomycota</taxon>
        <taxon>Pezizomycotina</taxon>
        <taxon>Eurotiomycetes</taxon>
        <taxon>Eurotiomycetidae</taxon>
        <taxon>Eurotiales</taxon>
        <taxon>Aspergillaceae</taxon>
        <taxon>Aspergillus</taxon>
        <taxon>Aspergillus subgen. Circumdati</taxon>
    </lineage>
</organism>